<gene>
    <name evidence="2" type="ORF">VNO78_08588</name>
</gene>
<evidence type="ECO:0000256" key="1">
    <source>
        <dbReference type="SAM" id="MobiDB-lite"/>
    </source>
</evidence>
<evidence type="ECO:0000313" key="3">
    <source>
        <dbReference type="Proteomes" id="UP001386955"/>
    </source>
</evidence>
<organism evidence="2 3">
    <name type="scientific">Psophocarpus tetragonolobus</name>
    <name type="common">Winged bean</name>
    <name type="synonym">Dolichos tetragonolobus</name>
    <dbReference type="NCBI Taxonomy" id="3891"/>
    <lineage>
        <taxon>Eukaryota</taxon>
        <taxon>Viridiplantae</taxon>
        <taxon>Streptophyta</taxon>
        <taxon>Embryophyta</taxon>
        <taxon>Tracheophyta</taxon>
        <taxon>Spermatophyta</taxon>
        <taxon>Magnoliopsida</taxon>
        <taxon>eudicotyledons</taxon>
        <taxon>Gunneridae</taxon>
        <taxon>Pentapetalae</taxon>
        <taxon>rosids</taxon>
        <taxon>fabids</taxon>
        <taxon>Fabales</taxon>
        <taxon>Fabaceae</taxon>
        <taxon>Papilionoideae</taxon>
        <taxon>50 kb inversion clade</taxon>
        <taxon>NPAAA clade</taxon>
        <taxon>indigoferoid/millettioid clade</taxon>
        <taxon>Phaseoleae</taxon>
        <taxon>Psophocarpus</taxon>
    </lineage>
</organism>
<evidence type="ECO:0000313" key="2">
    <source>
        <dbReference type="EMBL" id="KAK7406952.1"/>
    </source>
</evidence>
<proteinExistence type="predicted"/>
<feature type="region of interest" description="Disordered" evidence="1">
    <location>
        <begin position="1"/>
        <end position="20"/>
    </location>
</feature>
<comment type="caution">
    <text evidence="2">The sequence shown here is derived from an EMBL/GenBank/DDBJ whole genome shotgun (WGS) entry which is preliminary data.</text>
</comment>
<keyword evidence="3" id="KW-1185">Reference proteome</keyword>
<sequence>MKVERTVHNPTGKQTDSGEETEDDYVLWLYMYNCNFTLLFNELQLPFVPFPQNVFLQWILPFGPSNNSLDD</sequence>
<dbReference type="EMBL" id="JAYMYS010000002">
    <property type="protein sequence ID" value="KAK7406952.1"/>
    <property type="molecule type" value="Genomic_DNA"/>
</dbReference>
<accession>A0AAN9SWN0</accession>
<dbReference type="AlphaFoldDB" id="A0AAN9SWN0"/>
<reference evidence="2 3" key="1">
    <citation type="submission" date="2024-01" db="EMBL/GenBank/DDBJ databases">
        <title>The genomes of 5 underutilized Papilionoideae crops provide insights into root nodulation and disease resistanc.</title>
        <authorList>
            <person name="Jiang F."/>
        </authorList>
    </citation>
    <scope>NUCLEOTIDE SEQUENCE [LARGE SCALE GENOMIC DNA]</scope>
    <source>
        <strain evidence="2">DUOXIRENSHENG_FW03</strain>
        <tissue evidence="2">Leaves</tissue>
    </source>
</reference>
<dbReference type="Proteomes" id="UP001386955">
    <property type="component" value="Unassembled WGS sequence"/>
</dbReference>
<name>A0AAN9SWN0_PSOTE</name>
<protein>
    <submittedName>
        <fullName evidence="2">Uncharacterized protein</fullName>
    </submittedName>
</protein>